<organism evidence="3 4">
    <name type="scientific">Cardamine amara subsp. amara</name>
    <dbReference type="NCBI Taxonomy" id="228776"/>
    <lineage>
        <taxon>Eukaryota</taxon>
        <taxon>Viridiplantae</taxon>
        <taxon>Streptophyta</taxon>
        <taxon>Embryophyta</taxon>
        <taxon>Tracheophyta</taxon>
        <taxon>Spermatophyta</taxon>
        <taxon>Magnoliopsida</taxon>
        <taxon>eudicotyledons</taxon>
        <taxon>Gunneridae</taxon>
        <taxon>Pentapetalae</taxon>
        <taxon>rosids</taxon>
        <taxon>malvids</taxon>
        <taxon>Brassicales</taxon>
        <taxon>Brassicaceae</taxon>
        <taxon>Cardamineae</taxon>
        <taxon>Cardamine</taxon>
    </lineage>
</organism>
<dbReference type="PANTHER" id="PTHR47016">
    <property type="entry name" value="ATP-DEPENDENT CLP PROTEASE ATP-BINDING SUBUNIT CLPT1, CHLOROPLASTIC"/>
    <property type="match status" value="1"/>
</dbReference>
<evidence type="ECO:0000256" key="1">
    <source>
        <dbReference type="PROSITE-ProRule" id="PRU01251"/>
    </source>
</evidence>
<dbReference type="InterPro" id="IPR004176">
    <property type="entry name" value="Clp_R_N"/>
</dbReference>
<evidence type="ECO:0000313" key="4">
    <source>
        <dbReference type="Proteomes" id="UP001558713"/>
    </source>
</evidence>
<protein>
    <submittedName>
        <fullName evidence="3">ATP-dependent Clp protease ATP-binding subunit ClpA-like protein</fullName>
    </submittedName>
</protein>
<feature type="domain" description="Clp R" evidence="2">
    <location>
        <begin position="39"/>
        <end position="194"/>
    </location>
</feature>
<dbReference type="AlphaFoldDB" id="A0ABD1B378"/>
<proteinExistence type="predicted"/>
<dbReference type="Proteomes" id="UP001558713">
    <property type="component" value="Unassembled WGS sequence"/>
</dbReference>
<comment type="caution">
    <text evidence="3">The sequence shown here is derived from an EMBL/GenBank/DDBJ whole genome shotgun (WGS) entry which is preliminary data.</text>
</comment>
<dbReference type="Pfam" id="PF02861">
    <property type="entry name" value="Clp_N"/>
    <property type="match status" value="1"/>
</dbReference>
<accession>A0ABD1B378</accession>
<dbReference type="InterPro" id="IPR036628">
    <property type="entry name" value="Clp_N_dom_sf"/>
</dbReference>
<sequence length="230" mass="26172">MMPRFGRLADSKALSLMNKQLLERKSRPTPSRGFLRRLFERFTEEAMKAIIFSKDETRRRYHVRFGTDKILIGLLHAPKNSIAAKVLEFMGIDPKDVSVEADKIARRPAYVGMGREVEKTFAINTIDFPSNDYTLHTLELSYQEARKLGHNYIGSGHLLLGLVSDEGCLASLVLAKLDANTSNIREEVLHMFGENNNEIILEMTSYQPTVEDVAKVHFIIVNAFPLYITR</sequence>
<dbReference type="InterPro" id="IPR044217">
    <property type="entry name" value="CLPT1/2"/>
</dbReference>
<dbReference type="PROSITE" id="PS51903">
    <property type="entry name" value="CLP_R"/>
    <property type="match status" value="1"/>
</dbReference>
<reference evidence="3 4" key="1">
    <citation type="submission" date="2024-04" db="EMBL/GenBank/DDBJ databases">
        <title>Genome assembly C_amara_ONT_v2.</title>
        <authorList>
            <person name="Yant L."/>
            <person name="Moore C."/>
            <person name="Slenker M."/>
        </authorList>
    </citation>
    <scope>NUCLEOTIDE SEQUENCE [LARGE SCALE GENOMIC DNA]</scope>
    <source>
        <tissue evidence="3">Leaf</tissue>
    </source>
</reference>
<dbReference type="EMBL" id="JBANAX010000342">
    <property type="protein sequence ID" value="KAL1213422.1"/>
    <property type="molecule type" value="Genomic_DNA"/>
</dbReference>
<evidence type="ECO:0000259" key="2">
    <source>
        <dbReference type="PROSITE" id="PS51903"/>
    </source>
</evidence>
<keyword evidence="4" id="KW-1185">Reference proteome</keyword>
<keyword evidence="1" id="KW-0677">Repeat</keyword>
<dbReference type="SUPFAM" id="SSF81923">
    <property type="entry name" value="Double Clp-N motif"/>
    <property type="match status" value="1"/>
</dbReference>
<gene>
    <name evidence="3" type="ORF">V5N11_002580</name>
</gene>
<evidence type="ECO:0000313" key="3">
    <source>
        <dbReference type="EMBL" id="KAL1213422.1"/>
    </source>
</evidence>
<dbReference type="Gene3D" id="1.10.1780.10">
    <property type="entry name" value="Clp, N-terminal domain"/>
    <property type="match status" value="2"/>
</dbReference>
<name>A0ABD1B378_CARAN</name>
<dbReference type="PANTHER" id="PTHR47016:SF5">
    <property type="entry name" value="CLP DOMAIN SUPERFAMILY PROTEIN"/>
    <property type="match status" value="1"/>
</dbReference>